<gene>
    <name evidence="8" type="ORF">KE626_26970</name>
</gene>
<keyword evidence="9" id="KW-1185">Reference proteome</keyword>
<keyword evidence="3 7" id="KW-0812">Transmembrane</keyword>
<comment type="similarity">
    <text evidence="2 6">Belongs to the sodium:solute symporter (SSF) (TC 2.A.21) family.</text>
</comment>
<proteinExistence type="inferred from homology"/>
<evidence type="ECO:0000256" key="5">
    <source>
        <dbReference type="ARBA" id="ARBA00023136"/>
    </source>
</evidence>
<evidence type="ECO:0000256" key="3">
    <source>
        <dbReference type="ARBA" id="ARBA00022692"/>
    </source>
</evidence>
<sequence>MNWNQPDIWIVIGYLLLMLGMSFWHRRFSGSNLENFFLGGRKVPGWLNGISYTAALVSPDAATGYGGLGVVTGAFISWWYLSRFGLALFFGGVLFAVFWRRLNLFTSLEFYDLRFQPRAAAAMRLWIALRTSMIAMPAWTGITLLAAFKIMGPAFGLTKTETLYLIVPVSFLFVFFSGYKGVVISNLVQMIIFFAGTLTLAVLTLMHFGGAAAMTATLSNTFSSTHPEVLQMMPPVRHDVFPLAAAMAWMLGQSIGYGGDAAPMGGAMEGQRILSTRTPAEALTMYVVTALSMFLLLLLVTLPSISAAVIWPELREAGADRELVYGRLMKVMLPAGAMGLLVAAMMAATMSTVGDNLNFGSQVLVSDIYRRWFVKKASEKHYLLIGKLGMALILSLAVAVVFNVSIITDVAIFMLQLSAAELPANWAQWWWWRFNGPARMAASFGGALIFCIVVLGPALLQYLGVSWASSLIIPWWWQTLLVMGITTVLWIVVALLTPPDPPELLQAFYLRARPLGWWKTYKPVNSTLSKEYPLSPILRGIGIAVIGFAATSLLITGLTQLWFARYEQGSLMLLASAVLFFFFRKTANAYLDYLSSRISSQSTLMEKQTFQDLHQHSLKK</sequence>
<dbReference type="PANTHER" id="PTHR11819">
    <property type="entry name" value="SOLUTE CARRIER FAMILY 5"/>
    <property type="match status" value="1"/>
</dbReference>
<evidence type="ECO:0000256" key="7">
    <source>
        <dbReference type="SAM" id="Phobius"/>
    </source>
</evidence>
<name>A0ABS5J700_9BACT</name>
<evidence type="ECO:0000256" key="4">
    <source>
        <dbReference type="ARBA" id="ARBA00022989"/>
    </source>
</evidence>
<keyword evidence="5 7" id="KW-0472">Membrane</keyword>
<feature type="transmembrane region" description="Helical" evidence="7">
    <location>
        <begin position="162"/>
        <end position="179"/>
    </location>
</feature>
<evidence type="ECO:0000256" key="1">
    <source>
        <dbReference type="ARBA" id="ARBA00004141"/>
    </source>
</evidence>
<dbReference type="EMBL" id="JAGTXB010000018">
    <property type="protein sequence ID" value="MBS0030998.1"/>
    <property type="molecule type" value="Genomic_DNA"/>
</dbReference>
<evidence type="ECO:0000313" key="9">
    <source>
        <dbReference type="Proteomes" id="UP000676386"/>
    </source>
</evidence>
<comment type="subcellular location">
    <subcellularLocation>
        <location evidence="1">Membrane</location>
        <topology evidence="1">Multi-pass membrane protein</topology>
    </subcellularLocation>
</comment>
<accession>A0ABS5J700</accession>
<evidence type="ECO:0008006" key="10">
    <source>
        <dbReference type="Google" id="ProtNLM"/>
    </source>
</evidence>
<dbReference type="Gene3D" id="1.20.1730.10">
    <property type="entry name" value="Sodium/glucose cotransporter"/>
    <property type="match status" value="1"/>
</dbReference>
<feature type="transmembrane region" description="Helical" evidence="7">
    <location>
        <begin position="127"/>
        <end position="150"/>
    </location>
</feature>
<evidence type="ECO:0000313" key="8">
    <source>
        <dbReference type="EMBL" id="MBS0030998.1"/>
    </source>
</evidence>
<evidence type="ECO:0000256" key="2">
    <source>
        <dbReference type="ARBA" id="ARBA00006434"/>
    </source>
</evidence>
<evidence type="ECO:0000256" key="6">
    <source>
        <dbReference type="RuleBase" id="RU362091"/>
    </source>
</evidence>
<feature type="transmembrane region" description="Helical" evidence="7">
    <location>
        <begin position="331"/>
        <end position="353"/>
    </location>
</feature>
<dbReference type="Proteomes" id="UP000676386">
    <property type="component" value="Unassembled WGS sequence"/>
</dbReference>
<dbReference type="RefSeq" id="WP_211976132.1">
    <property type="nucleotide sequence ID" value="NZ_CBFHAM010000025.1"/>
</dbReference>
<dbReference type="PANTHER" id="PTHR11819:SF77">
    <property type="entry name" value="SODIUM_GLUCOSE COTRANSPORT PROTEIN"/>
    <property type="match status" value="1"/>
</dbReference>
<feature type="transmembrane region" description="Helical" evidence="7">
    <location>
        <begin position="78"/>
        <end position="99"/>
    </location>
</feature>
<dbReference type="InterPro" id="IPR001734">
    <property type="entry name" value="Na/solute_symporter"/>
</dbReference>
<reference evidence="8 9" key="1">
    <citation type="submission" date="2021-04" db="EMBL/GenBank/DDBJ databases">
        <title>Chitinophaga sp. nov., isolated from the rhizosphere soil.</title>
        <authorList>
            <person name="He S."/>
        </authorList>
    </citation>
    <scope>NUCLEOTIDE SEQUENCE [LARGE SCALE GENOMIC DNA]</scope>
    <source>
        <strain evidence="8 9">2R12</strain>
    </source>
</reference>
<feature type="transmembrane region" description="Helical" evidence="7">
    <location>
        <begin position="191"/>
        <end position="214"/>
    </location>
</feature>
<dbReference type="PROSITE" id="PS50283">
    <property type="entry name" value="NA_SOLUT_SYMP_3"/>
    <property type="match status" value="1"/>
</dbReference>
<dbReference type="InterPro" id="IPR038377">
    <property type="entry name" value="Na/Glc_symporter_sf"/>
</dbReference>
<feature type="transmembrane region" description="Helical" evidence="7">
    <location>
        <begin position="475"/>
        <end position="496"/>
    </location>
</feature>
<feature type="transmembrane region" description="Helical" evidence="7">
    <location>
        <begin position="444"/>
        <end position="463"/>
    </location>
</feature>
<feature type="transmembrane region" description="Helical" evidence="7">
    <location>
        <begin position="382"/>
        <end position="404"/>
    </location>
</feature>
<comment type="caution">
    <text evidence="8">The sequence shown here is derived from an EMBL/GenBank/DDBJ whole genome shotgun (WGS) entry which is preliminary data.</text>
</comment>
<feature type="transmembrane region" description="Helical" evidence="7">
    <location>
        <begin position="537"/>
        <end position="563"/>
    </location>
</feature>
<feature type="transmembrane region" description="Helical" evidence="7">
    <location>
        <begin position="6"/>
        <end position="24"/>
    </location>
</feature>
<organism evidence="8 9">
    <name type="scientific">Chitinophaga hostae</name>
    <dbReference type="NCBI Taxonomy" id="2831022"/>
    <lineage>
        <taxon>Bacteria</taxon>
        <taxon>Pseudomonadati</taxon>
        <taxon>Bacteroidota</taxon>
        <taxon>Chitinophagia</taxon>
        <taxon>Chitinophagales</taxon>
        <taxon>Chitinophagaceae</taxon>
        <taxon>Chitinophaga</taxon>
    </lineage>
</organism>
<feature type="transmembrane region" description="Helical" evidence="7">
    <location>
        <begin position="283"/>
        <end position="311"/>
    </location>
</feature>
<dbReference type="Pfam" id="PF00474">
    <property type="entry name" value="SSF"/>
    <property type="match status" value="1"/>
</dbReference>
<protein>
    <recommendedName>
        <fullName evidence="10">Na+/proline symporter</fullName>
    </recommendedName>
</protein>
<keyword evidence="4 7" id="KW-1133">Transmembrane helix</keyword>
<feature type="transmembrane region" description="Helical" evidence="7">
    <location>
        <begin position="569"/>
        <end position="587"/>
    </location>
</feature>